<dbReference type="RefSeq" id="WP_158085173.1">
    <property type="nucleotide sequence ID" value="NZ_LVYD01000024.1"/>
</dbReference>
<evidence type="ECO:0000313" key="3">
    <source>
        <dbReference type="Proteomes" id="UP000192796"/>
    </source>
</evidence>
<dbReference type="EMBL" id="LVYD01000024">
    <property type="protein sequence ID" value="OQP65390.1"/>
    <property type="molecule type" value="Genomic_DNA"/>
</dbReference>
<dbReference type="Pfam" id="PF05954">
    <property type="entry name" value="Phage_GPD"/>
    <property type="match status" value="1"/>
</dbReference>
<gene>
    <name evidence="2" type="ORF">A3860_17140</name>
</gene>
<evidence type="ECO:0000259" key="1">
    <source>
        <dbReference type="Pfam" id="PF04717"/>
    </source>
</evidence>
<proteinExistence type="predicted"/>
<dbReference type="SUPFAM" id="SSF69255">
    <property type="entry name" value="gp5 N-terminal domain-like"/>
    <property type="match status" value="1"/>
</dbReference>
<dbReference type="SUPFAM" id="SSF69279">
    <property type="entry name" value="Phage tail proteins"/>
    <property type="match status" value="1"/>
</dbReference>
<dbReference type="Pfam" id="PF04717">
    <property type="entry name" value="Phage_base_V"/>
    <property type="match status" value="1"/>
</dbReference>
<name>A0A1V9G494_9BACT</name>
<dbReference type="Gene3D" id="2.40.50.230">
    <property type="entry name" value="Gp5 N-terminal domain"/>
    <property type="match status" value="1"/>
</dbReference>
<dbReference type="InterPro" id="IPR006531">
    <property type="entry name" value="Gp5/Vgr_OB"/>
</dbReference>
<comment type="caution">
    <text evidence="2">The sequence shown here is derived from an EMBL/GenBank/DDBJ whole genome shotgun (WGS) entry which is preliminary data.</text>
</comment>
<dbReference type="InterPro" id="IPR037026">
    <property type="entry name" value="Vgr_OB-fold_dom_sf"/>
</dbReference>
<feature type="domain" description="Gp5/Type VI secretion system Vgr protein OB-fold" evidence="1">
    <location>
        <begin position="358"/>
        <end position="430"/>
    </location>
</feature>
<protein>
    <recommendedName>
        <fullName evidence="1">Gp5/Type VI secretion system Vgr protein OB-fold domain-containing protein</fullName>
    </recommendedName>
</protein>
<dbReference type="Gene3D" id="4.10.220.110">
    <property type="match status" value="1"/>
</dbReference>
<reference evidence="2 3" key="1">
    <citation type="submission" date="2016-03" db="EMBL/GenBank/DDBJ databases">
        <title>Niastella vici sp. nov., isolated from farmland soil.</title>
        <authorList>
            <person name="Chen L."/>
            <person name="Wang D."/>
            <person name="Yang S."/>
            <person name="Wang G."/>
        </authorList>
    </citation>
    <scope>NUCLEOTIDE SEQUENCE [LARGE SCALE GENOMIC DNA]</scope>
    <source>
        <strain evidence="2 3">DJ57</strain>
    </source>
</reference>
<dbReference type="OrthoDB" id="727155at2"/>
<dbReference type="Gene3D" id="3.55.50.10">
    <property type="entry name" value="Baseplate protein-like domains"/>
    <property type="match status" value="1"/>
</dbReference>
<sequence>MARAVETILEIDGREIKDFISLKLSQGIYAHHEFRLECFAEALGKDMHSVFNESADLMGASIKVQVTSVQEQSSLSFSGVITEVAVGSENGHPGMIVISGASPTILLDQGPQRRSWIRESVKSMVKDVLKQYYADWLTYTIKPVSDDTIYYEVQYNETAWQFITRLAGQYGEWLYYDGQKLVIGTPKDPAINLTYGIQLSRFVQRVELRSGKLQVKAHNYVKNEKFESLIENIANHTGHVDVGAKVLAKGEELFGAVTKDWYSQNVKDKEKLDEVMNNKVAIQHSDIVQMTGYSDLPGLRPAGVIHVNREEAASDYRIISLVHYLDGTGNYRNEFMAIPASVKKAPAKPVKAPWCAGQTAIVVDNYDKANLGRVQVRFHWMGEKEVSPFLRMVTPYTGNGNGLYMKPEIGAEVMVNFEEGNATRPYITGVMNNGSATTLHEKEGNDIKAIQTRNGIKIIMNDGNGSLSIADKNGNKLELDGEGVIRIDAKKVLELKCGESMIALNKDGTINISGQVVEIDTKGEMRVISDDAISIRSAEKVAVVGAMITLN</sequence>
<dbReference type="Proteomes" id="UP000192796">
    <property type="component" value="Unassembled WGS sequence"/>
</dbReference>
<keyword evidence="3" id="KW-1185">Reference proteome</keyword>
<organism evidence="2 3">
    <name type="scientific">Niastella vici</name>
    <dbReference type="NCBI Taxonomy" id="1703345"/>
    <lineage>
        <taxon>Bacteria</taxon>
        <taxon>Pseudomonadati</taxon>
        <taxon>Bacteroidota</taxon>
        <taxon>Chitinophagia</taxon>
        <taxon>Chitinophagales</taxon>
        <taxon>Chitinophagaceae</taxon>
        <taxon>Niastella</taxon>
    </lineage>
</organism>
<dbReference type="STRING" id="1703345.A3860_17140"/>
<dbReference type="AlphaFoldDB" id="A0A1V9G494"/>
<dbReference type="Gene3D" id="2.30.110.50">
    <property type="match status" value="1"/>
</dbReference>
<accession>A0A1V9G494</accession>
<evidence type="ECO:0000313" key="2">
    <source>
        <dbReference type="EMBL" id="OQP65390.1"/>
    </source>
</evidence>